<keyword evidence="4" id="KW-1185">Reference proteome</keyword>
<dbReference type="KEGG" id="ure:UREG_03090"/>
<gene>
    <name evidence="3" type="ORF">UREG_03090</name>
</gene>
<keyword evidence="2" id="KW-0812">Transmembrane</keyword>
<feature type="compositionally biased region" description="Basic and acidic residues" evidence="1">
    <location>
        <begin position="91"/>
        <end position="104"/>
    </location>
</feature>
<proteinExistence type="predicted"/>
<organism evidence="3 4">
    <name type="scientific">Uncinocarpus reesii (strain UAMH 1704)</name>
    <dbReference type="NCBI Taxonomy" id="336963"/>
    <lineage>
        <taxon>Eukaryota</taxon>
        <taxon>Fungi</taxon>
        <taxon>Dikarya</taxon>
        <taxon>Ascomycota</taxon>
        <taxon>Pezizomycotina</taxon>
        <taxon>Eurotiomycetes</taxon>
        <taxon>Eurotiomycetidae</taxon>
        <taxon>Onygenales</taxon>
        <taxon>Onygenaceae</taxon>
        <taxon>Uncinocarpus</taxon>
    </lineage>
</organism>
<protein>
    <submittedName>
        <fullName evidence="3">Uncharacterized protein</fullName>
    </submittedName>
</protein>
<dbReference type="RefSeq" id="XP_002543574.1">
    <property type="nucleotide sequence ID" value="XM_002543528.1"/>
</dbReference>
<dbReference type="VEuPathDB" id="FungiDB:UREG_03090"/>
<evidence type="ECO:0000313" key="4">
    <source>
        <dbReference type="Proteomes" id="UP000002058"/>
    </source>
</evidence>
<dbReference type="EMBL" id="CH476616">
    <property type="protein sequence ID" value="EEP78245.1"/>
    <property type="molecule type" value="Genomic_DNA"/>
</dbReference>
<sequence length="126" mass="14251">MSARGNTTTEQDDESRENEQMRAAWLGLAATVLLLLLLLLLLLWSLERGVGVGIQSGHGSQRREETAERSGPAHFHRQEEKQQPLLLLHTPRRDRGENAARVETSKQGGNSPHRFVYNFPQIKRTT</sequence>
<name>C4JP31_UNCRE</name>
<keyword evidence="2" id="KW-0472">Membrane</keyword>
<reference evidence="4" key="1">
    <citation type="journal article" date="2009" name="Genome Res.">
        <title>Comparative genomic analyses of the human fungal pathogens Coccidioides and their relatives.</title>
        <authorList>
            <person name="Sharpton T.J."/>
            <person name="Stajich J.E."/>
            <person name="Rounsley S.D."/>
            <person name="Gardner M.J."/>
            <person name="Wortman J.R."/>
            <person name="Jordar V.S."/>
            <person name="Maiti R."/>
            <person name="Kodira C.D."/>
            <person name="Neafsey D.E."/>
            <person name="Zeng Q."/>
            <person name="Hung C.-Y."/>
            <person name="McMahan C."/>
            <person name="Muszewska A."/>
            <person name="Grynberg M."/>
            <person name="Mandel M.A."/>
            <person name="Kellner E.M."/>
            <person name="Barker B.M."/>
            <person name="Galgiani J.N."/>
            <person name="Orbach M.J."/>
            <person name="Kirkland T.N."/>
            <person name="Cole G.T."/>
            <person name="Henn M.R."/>
            <person name="Birren B.W."/>
            <person name="Taylor J.W."/>
        </authorList>
    </citation>
    <scope>NUCLEOTIDE SEQUENCE [LARGE SCALE GENOMIC DNA]</scope>
    <source>
        <strain evidence="4">UAMH 1704</strain>
    </source>
</reference>
<evidence type="ECO:0000313" key="3">
    <source>
        <dbReference type="EMBL" id="EEP78245.1"/>
    </source>
</evidence>
<keyword evidence="2" id="KW-1133">Transmembrane helix</keyword>
<dbReference type="GeneID" id="8439437"/>
<accession>C4JP31</accession>
<feature type="transmembrane region" description="Helical" evidence="2">
    <location>
        <begin position="23"/>
        <end position="46"/>
    </location>
</feature>
<dbReference type="AlphaFoldDB" id="C4JP31"/>
<evidence type="ECO:0000256" key="1">
    <source>
        <dbReference type="SAM" id="MobiDB-lite"/>
    </source>
</evidence>
<dbReference type="HOGENOM" id="CLU_1983225_0_0_1"/>
<dbReference type="Proteomes" id="UP000002058">
    <property type="component" value="Unassembled WGS sequence"/>
</dbReference>
<feature type="region of interest" description="Disordered" evidence="1">
    <location>
        <begin position="54"/>
        <end position="126"/>
    </location>
</feature>
<dbReference type="InParanoid" id="C4JP31"/>
<evidence type="ECO:0000256" key="2">
    <source>
        <dbReference type="SAM" id="Phobius"/>
    </source>
</evidence>